<evidence type="ECO:0000313" key="1">
    <source>
        <dbReference type="EMBL" id="DAD90243.1"/>
    </source>
</evidence>
<protein>
    <submittedName>
        <fullName evidence="1">Uncharacterized protein</fullName>
    </submittedName>
</protein>
<accession>A0A8S5N871</accession>
<proteinExistence type="predicted"/>
<sequence>MFFSKLSNPIQKAIFSLTKDKEFQHRFATDKELDELDKLKNNSAEEFKSLQAVLGFEVSISDHKSKSLTPAKWAFLWATSSPFATVGKEPKPVDIDYFLYILDNGIEDGDPVSLLNKSLNYVNRLRNQL</sequence>
<organism evidence="1">
    <name type="scientific">Myoviridae sp. ct8ME27</name>
    <dbReference type="NCBI Taxonomy" id="2826622"/>
    <lineage>
        <taxon>Viruses</taxon>
        <taxon>Duplodnaviria</taxon>
        <taxon>Heunggongvirae</taxon>
        <taxon>Uroviricota</taxon>
        <taxon>Caudoviricetes</taxon>
    </lineage>
</organism>
<dbReference type="EMBL" id="BK015080">
    <property type="protein sequence ID" value="DAD90243.1"/>
    <property type="molecule type" value="Genomic_DNA"/>
</dbReference>
<name>A0A8S5N871_9CAUD</name>
<reference evidence="1" key="1">
    <citation type="journal article" date="2021" name="Proc. Natl. Acad. Sci. U.S.A.">
        <title>A Catalog of Tens of Thousands of Viruses from Human Metagenomes Reveals Hidden Associations with Chronic Diseases.</title>
        <authorList>
            <person name="Tisza M.J."/>
            <person name="Buck C.B."/>
        </authorList>
    </citation>
    <scope>NUCLEOTIDE SEQUENCE</scope>
    <source>
        <strain evidence="1">Ct8ME27</strain>
    </source>
</reference>